<keyword evidence="5" id="KW-1185">Reference proteome</keyword>
<organism evidence="4 5">
    <name type="scientific">Flavimaribacter sediminis</name>
    <dbReference type="NCBI Taxonomy" id="2865987"/>
    <lineage>
        <taxon>Bacteria</taxon>
        <taxon>Pseudomonadati</taxon>
        <taxon>Pseudomonadota</taxon>
        <taxon>Alphaproteobacteria</taxon>
        <taxon>Hyphomicrobiales</taxon>
        <taxon>Rhizobiaceae</taxon>
        <taxon>Flavimaribacter</taxon>
    </lineage>
</organism>
<dbReference type="AlphaFoldDB" id="A0AAE3D014"/>
<dbReference type="InterPro" id="IPR019734">
    <property type="entry name" value="TPR_rpt"/>
</dbReference>
<dbReference type="InterPro" id="IPR036465">
    <property type="entry name" value="vWFA_dom_sf"/>
</dbReference>
<feature type="repeat" description="TPR" evidence="1">
    <location>
        <begin position="382"/>
        <end position="415"/>
    </location>
</feature>
<feature type="transmembrane region" description="Helical" evidence="2">
    <location>
        <begin position="12"/>
        <end position="32"/>
    </location>
</feature>
<keyword evidence="2" id="KW-1133">Transmembrane helix</keyword>
<dbReference type="Proteomes" id="UP001196509">
    <property type="component" value="Unassembled WGS sequence"/>
</dbReference>
<protein>
    <submittedName>
        <fullName evidence="4">VWA domain-containing protein</fullName>
    </submittedName>
</protein>
<evidence type="ECO:0000313" key="5">
    <source>
        <dbReference type="Proteomes" id="UP001196509"/>
    </source>
</evidence>
<evidence type="ECO:0000259" key="3">
    <source>
        <dbReference type="Pfam" id="PF13519"/>
    </source>
</evidence>
<evidence type="ECO:0000256" key="1">
    <source>
        <dbReference type="PROSITE-ProRule" id="PRU00339"/>
    </source>
</evidence>
<dbReference type="InterPro" id="IPR011990">
    <property type="entry name" value="TPR-like_helical_dom_sf"/>
</dbReference>
<sequence length="512" mass="56505">MNAFLVSLEAFHFIRPLLLLLIPVAIVIWWPVRRSAYSRDIPADGLAPHLRAALVLGADERRRLQPIDGVAAALILLAIGAAGPTWSRTPDPFVAQSAPVVVALKVTPSMEDKDIAPSRLERGKQKIRDLLKLRAGARTALVAYAGSAHLVVPMTEDPSVMTPYLEGLNPQIMPRDGERAELALQLGLDLLASEETPGGILFVADGLDPADAAAINDAGQPVVFLAMLREDRRDRGLDQLAVPVVSVTPNAADIDRLDRLLNAAYRQALLENTEQPWEDRGYWLAWPVALLILFWFRQGWTMRWAVIAAIAIPGLFHSAPARADGVADWFLTPDQQGRIAFQNRNFDKAADLFADPLWRGYAQYRSGQYEEAVITLDRVDTAEAAFIQGMAHIKSRSYRDGVRAFETALQRDPDYPHADENLQTAREIVDYVERVREQSDTGESGGIGADEVVFDNEGNRGVETSMEAPREEGVGLMTADQWMNTVDTRTGDFLRQRFAIEAARAGKPEASQ</sequence>
<dbReference type="InterPro" id="IPR050768">
    <property type="entry name" value="UPF0353/GerABKA_families"/>
</dbReference>
<comment type="caution">
    <text evidence="4">The sequence shown here is derived from an EMBL/GenBank/DDBJ whole genome shotgun (WGS) entry which is preliminary data.</text>
</comment>
<dbReference type="Gene3D" id="3.40.50.410">
    <property type="entry name" value="von Willebrand factor, type A domain"/>
    <property type="match status" value="1"/>
</dbReference>
<dbReference type="RefSeq" id="WP_220226990.1">
    <property type="nucleotide sequence ID" value="NZ_JAICBX010000001.1"/>
</dbReference>
<name>A0AAE3D014_9HYPH</name>
<accession>A0AAE3D014</accession>
<proteinExistence type="predicted"/>
<dbReference type="PROSITE" id="PS50005">
    <property type="entry name" value="TPR"/>
    <property type="match status" value="1"/>
</dbReference>
<keyword evidence="2" id="KW-0812">Transmembrane</keyword>
<dbReference type="SUPFAM" id="SSF48452">
    <property type="entry name" value="TPR-like"/>
    <property type="match status" value="1"/>
</dbReference>
<dbReference type="SUPFAM" id="SSF53300">
    <property type="entry name" value="vWA-like"/>
    <property type="match status" value="1"/>
</dbReference>
<evidence type="ECO:0000256" key="2">
    <source>
        <dbReference type="SAM" id="Phobius"/>
    </source>
</evidence>
<dbReference type="PANTHER" id="PTHR22550:SF14">
    <property type="entry name" value="VWFA DOMAIN-CONTAINING PROTEIN"/>
    <property type="match status" value="1"/>
</dbReference>
<dbReference type="Pfam" id="PF13519">
    <property type="entry name" value="VWA_2"/>
    <property type="match status" value="1"/>
</dbReference>
<dbReference type="PANTHER" id="PTHR22550">
    <property type="entry name" value="SPORE GERMINATION PROTEIN"/>
    <property type="match status" value="1"/>
</dbReference>
<dbReference type="InterPro" id="IPR002035">
    <property type="entry name" value="VWF_A"/>
</dbReference>
<evidence type="ECO:0000313" key="4">
    <source>
        <dbReference type="EMBL" id="MBW8636293.1"/>
    </source>
</evidence>
<gene>
    <name evidence="4" type="ORF">K1W69_03755</name>
</gene>
<feature type="domain" description="VWFA" evidence="3">
    <location>
        <begin position="100"/>
        <end position="206"/>
    </location>
</feature>
<keyword evidence="1" id="KW-0802">TPR repeat</keyword>
<keyword evidence="2" id="KW-0472">Membrane</keyword>
<reference evidence="4" key="1">
    <citation type="submission" date="2021-08" db="EMBL/GenBank/DDBJ databases">
        <title>Hoeflea bacterium WL0058 sp. nov., isolated from the sediment.</title>
        <authorList>
            <person name="Wang L."/>
            <person name="Zhang D."/>
        </authorList>
    </citation>
    <scope>NUCLEOTIDE SEQUENCE</scope>
    <source>
        <strain evidence="4">WL0058</strain>
    </source>
</reference>
<feature type="transmembrane region" description="Helical" evidence="2">
    <location>
        <begin position="69"/>
        <end position="87"/>
    </location>
</feature>
<dbReference type="EMBL" id="JAICBX010000001">
    <property type="protein sequence ID" value="MBW8636293.1"/>
    <property type="molecule type" value="Genomic_DNA"/>
</dbReference>
<dbReference type="Gene3D" id="1.25.40.10">
    <property type="entry name" value="Tetratricopeptide repeat domain"/>
    <property type="match status" value="1"/>
</dbReference>